<feature type="compositionally biased region" description="Acidic residues" evidence="1">
    <location>
        <begin position="306"/>
        <end position="356"/>
    </location>
</feature>
<evidence type="ECO:0000313" key="5">
    <source>
        <dbReference type="Proteomes" id="UP001302812"/>
    </source>
</evidence>
<keyword evidence="2" id="KW-0472">Membrane</keyword>
<feature type="region of interest" description="Disordered" evidence="1">
    <location>
        <begin position="223"/>
        <end position="242"/>
    </location>
</feature>
<dbReference type="Gene3D" id="2.60.200.20">
    <property type="match status" value="1"/>
</dbReference>
<feature type="transmembrane region" description="Helical" evidence="2">
    <location>
        <begin position="705"/>
        <end position="727"/>
    </location>
</feature>
<feature type="compositionally biased region" description="Low complexity" evidence="1">
    <location>
        <begin position="434"/>
        <end position="445"/>
    </location>
</feature>
<dbReference type="SUPFAM" id="SSF49879">
    <property type="entry name" value="SMAD/FHA domain"/>
    <property type="match status" value="1"/>
</dbReference>
<dbReference type="SMART" id="SM00240">
    <property type="entry name" value="FHA"/>
    <property type="match status" value="1"/>
</dbReference>
<dbReference type="GeneID" id="89941765"/>
<dbReference type="PANTHER" id="PTHR15715:SF48">
    <property type="entry name" value="FHA DOMAIN-CONTAINING PROTEIN"/>
    <property type="match status" value="1"/>
</dbReference>
<name>A0AAN6YTG5_9PEZI</name>
<accession>A0AAN6YTG5</accession>
<keyword evidence="2" id="KW-0812">Transmembrane</keyword>
<feature type="region of interest" description="Disordered" evidence="1">
    <location>
        <begin position="151"/>
        <end position="205"/>
    </location>
</feature>
<feature type="region of interest" description="Disordered" evidence="1">
    <location>
        <begin position="255"/>
        <end position="361"/>
    </location>
</feature>
<organism evidence="4 5">
    <name type="scientific">Canariomyces notabilis</name>
    <dbReference type="NCBI Taxonomy" id="2074819"/>
    <lineage>
        <taxon>Eukaryota</taxon>
        <taxon>Fungi</taxon>
        <taxon>Dikarya</taxon>
        <taxon>Ascomycota</taxon>
        <taxon>Pezizomycotina</taxon>
        <taxon>Sordariomycetes</taxon>
        <taxon>Sordariomycetidae</taxon>
        <taxon>Sordariales</taxon>
        <taxon>Chaetomiaceae</taxon>
        <taxon>Canariomyces</taxon>
    </lineage>
</organism>
<dbReference type="RefSeq" id="XP_064671156.1">
    <property type="nucleotide sequence ID" value="XM_064817640.1"/>
</dbReference>
<keyword evidence="5" id="KW-1185">Reference proteome</keyword>
<feature type="compositionally biased region" description="Acidic residues" evidence="1">
    <location>
        <begin position="160"/>
        <end position="170"/>
    </location>
</feature>
<comment type="caution">
    <text evidence="4">The sequence shown here is derived from an EMBL/GenBank/DDBJ whole genome shotgun (WGS) entry which is preliminary data.</text>
</comment>
<feature type="region of interest" description="Disordered" evidence="1">
    <location>
        <begin position="394"/>
        <end position="445"/>
    </location>
</feature>
<dbReference type="Pfam" id="PF00498">
    <property type="entry name" value="FHA"/>
    <property type="match status" value="1"/>
</dbReference>
<dbReference type="InterPro" id="IPR008984">
    <property type="entry name" value="SMAD_FHA_dom_sf"/>
</dbReference>
<gene>
    <name evidence="4" type="ORF">N656DRAFT_797453</name>
</gene>
<proteinExistence type="predicted"/>
<dbReference type="Proteomes" id="UP001302812">
    <property type="component" value="Unassembled WGS sequence"/>
</dbReference>
<dbReference type="GO" id="GO:0005737">
    <property type="term" value="C:cytoplasm"/>
    <property type="evidence" value="ECO:0007669"/>
    <property type="project" value="TreeGrafter"/>
</dbReference>
<dbReference type="InterPro" id="IPR000253">
    <property type="entry name" value="FHA_dom"/>
</dbReference>
<reference evidence="4" key="2">
    <citation type="submission" date="2023-05" db="EMBL/GenBank/DDBJ databases">
        <authorList>
            <consortium name="Lawrence Berkeley National Laboratory"/>
            <person name="Steindorff A."/>
            <person name="Hensen N."/>
            <person name="Bonometti L."/>
            <person name="Westerberg I."/>
            <person name="Brannstrom I.O."/>
            <person name="Guillou S."/>
            <person name="Cros-Aarteil S."/>
            <person name="Calhoun S."/>
            <person name="Haridas S."/>
            <person name="Kuo A."/>
            <person name="Mondo S."/>
            <person name="Pangilinan J."/>
            <person name="Riley R."/>
            <person name="Labutti K."/>
            <person name="Andreopoulos B."/>
            <person name="Lipzen A."/>
            <person name="Chen C."/>
            <person name="Yanf M."/>
            <person name="Daum C."/>
            <person name="Ng V."/>
            <person name="Clum A."/>
            <person name="Ohm R."/>
            <person name="Martin F."/>
            <person name="Silar P."/>
            <person name="Natvig D."/>
            <person name="Lalanne C."/>
            <person name="Gautier V."/>
            <person name="Ament-Velasquez S.L."/>
            <person name="Kruys A."/>
            <person name="Hutchinson M.I."/>
            <person name="Powell A.J."/>
            <person name="Barry K."/>
            <person name="Miller A.N."/>
            <person name="Grigoriev I.V."/>
            <person name="Debuchy R."/>
            <person name="Gladieux P."/>
            <person name="Thoren M.H."/>
            <person name="Johannesson H."/>
        </authorList>
    </citation>
    <scope>NUCLEOTIDE SEQUENCE</scope>
    <source>
        <strain evidence="4">CBS 508.74</strain>
    </source>
</reference>
<dbReference type="CDD" id="cd00060">
    <property type="entry name" value="FHA"/>
    <property type="match status" value="1"/>
</dbReference>
<dbReference type="InterPro" id="IPR051176">
    <property type="entry name" value="Cent_Immune-Sig_Mod"/>
</dbReference>
<evidence type="ECO:0000256" key="2">
    <source>
        <dbReference type="SAM" id="Phobius"/>
    </source>
</evidence>
<dbReference type="AlphaFoldDB" id="A0AAN6YTG5"/>
<protein>
    <recommendedName>
        <fullName evidence="3">FHA domain-containing protein</fullName>
    </recommendedName>
</protein>
<dbReference type="PROSITE" id="PS50006">
    <property type="entry name" value="FHA_DOMAIN"/>
    <property type="match status" value="1"/>
</dbReference>
<evidence type="ECO:0000259" key="3">
    <source>
        <dbReference type="PROSITE" id="PS50006"/>
    </source>
</evidence>
<dbReference type="EMBL" id="MU853339">
    <property type="protein sequence ID" value="KAK4113586.1"/>
    <property type="molecule type" value="Genomic_DNA"/>
</dbReference>
<sequence length="731" mass="77623">MATQVDSAGYASVALSLSADQSLDSNILFPERRITLNRERCSISIGRASKVSSKGFVASRENAWFDSPVMSRQHAEIVANMESKKVEVRDLGSLHGTFLNGGDNRIPDKKFLELKDGDRLTFGVPITRGAEQFAPTTVTVGLSYSNYAKPSTSTFRVPDGSDDEDEDDSSDINGYSSDGSHKGKNPGAPNKPSSAPTSPPDVIDLTNKQYDLPVICNEVHDVIDLSSPPGSPIPVDDDDPPSIIRAQCHVLSDVTVERPISSSKSPERVAPIPDATATMSSLLRLADQEGAAPSSDGDRTDSESGQSDEQDDSDSVMDYSESESEDLGGLIGDEDVESELEAIESEEEYTSDDDGMSIDYPVDDHISVFWDDLSQSSPAAEYPEVSALCDSVSHPAGASVAPKANDKATQEPVPIAVERLLNTPKPTEPQPRDSSPSKSFYSFPSTRSPKITAEVLGASTGKPEFFAAREGNKLALDAQRGSNTRPLSSVHALCNDEEPPNYKFGPAGEQAAKPISLPPILDLPIAESAGEEPVSGMPAPVQPAMISPPSVLGFGRAEDRLTMQESTACMLPTSADSAPIPDGIPDLGSRRTHVGIPDIVDSCQQAPEAGKLKRKAEDISDSTDEQELWAAAAKQSVITASSSDLTSNTGALPSRCLRTLPPAQLKGAEQPYAELPQVEGNDALVARMPGRPAKRVRLLRIAERVGYAALGGVTAGAMIMGTLIYTAPTFS</sequence>
<evidence type="ECO:0000313" key="4">
    <source>
        <dbReference type="EMBL" id="KAK4113586.1"/>
    </source>
</evidence>
<feature type="domain" description="FHA" evidence="3">
    <location>
        <begin position="43"/>
        <end position="101"/>
    </location>
</feature>
<reference evidence="4" key="1">
    <citation type="journal article" date="2023" name="Mol. Phylogenet. Evol.">
        <title>Genome-scale phylogeny and comparative genomics of the fungal order Sordariales.</title>
        <authorList>
            <person name="Hensen N."/>
            <person name="Bonometti L."/>
            <person name="Westerberg I."/>
            <person name="Brannstrom I.O."/>
            <person name="Guillou S."/>
            <person name="Cros-Aarteil S."/>
            <person name="Calhoun S."/>
            <person name="Haridas S."/>
            <person name="Kuo A."/>
            <person name="Mondo S."/>
            <person name="Pangilinan J."/>
            <person name="Riley R."/>
            <person name="LaButti K."/>
            <person name="Andreopoulos B."/>
            <person name="Lipzen A."/>
            <person name="Chen C."/>
            <person name="Yan M."/>
            <person name="Daum C."/>
            <person name="Ng V."/>
            <person name="Clum A."/>
            <person name="Steindorff A."/>
            <person name="Ohm R.A."/>
            <person name="Martin F."/>
            <person name="Silar P."/>
            <person name="Natvig D.O."/>
            <person name="Lalanne C."/>
            <person name="Gautier V."/>
            <person name="Ament-Velasquez S.L."/>
            <person name="Kruys A."/>
            <person name="Hutchinson M.I."/>
            <person name="Powell A.J."/>
            <person name="Barry K."/>
            <person name="Miller A.N."/>
            <person name="Grigoriev I.V."/>
            <person name="Debuchy R."/>
            <person name="Gladieux P."/>
            <person name="Hiltunen Thoren M."/>
            <person name="Johannesson H."/>
        </authorList>
    </citation>
    <scope>NUCLEOTIDE SEQUENCE</scope>
    <source>
        <strain evidence="4">CBS 508.74</strain>
    </source>
</reference>
<dbReference type="PANTHER" id="PTHR15715">
    <property type="entry name" value="CENTROSOMAL PROTEIN OF 170 KDA"/>
    <property type="match status" value="1"/>
</dbReference>
<keyword evidence="2" id="KW-1133">Transmembrane helix</keyword>
<evidence type="ECO:0000256" key="1">
    <source>
        <dbReference type="SAM" id="MobiDB-lite"/>
    </source>
</evidence>